<feature type="domain" description="YCII-related" evidence="7">
    <location>
        <begin position="1"/>
        <end position="111"/>
    </location>
</feature>
<dbReference type="Gene3D" id="3.30.70.1060">
    <property type="entry name" value="Dimeric alpha+beta barrel"/>
    <property type="match status" value="1"/>
</dbReference>
<dbReference type="Pfam" id="PF03795">
    <property type="entry name" value="YCII"/>
    <property type="match status" value="1"/>
</dbReference>
<keyword evidence="3 6" id="KW-0812">Transmembrane</keyword>
<dbReference type="PANTHER" id="PTHR35174">
    <property type="entry name" value="BLL7171 PROTEIN-RELATED"/>
    <property type="match status" value="1"/>
</dbReference>
<evidence type="ECO:0000256" key="4">
    <source>
        <dbReference type="ARBA" id="ARBA00022989"/>
    </source>
</evidence>
<organism evidence="8 9">
    <name type="scientific">Rubinisphaera brasiliensis (strain ATCC 49424 / DSM 5305 / JCM 21570 / IAM 15109 / NBRC 103401 / IFAM 1448)</name>
    <name type="common">Planctomyces brasiliensis</name>
    <dbReference type="NCBI Taxonomy" id="756272"/>
    <lineage>
        <taxon>Bacteria</taxon>
        <taxon>Pseudomonadati</taxon>
        <taxon>Planctomycetota</taxon>
        <taxon>Planctomycetia</taxon>
        <taxon>Planctomycetales</taxon>
        <taxon>Planctomycetaceae</taxon>
        <taxon>Rubinisphaera</taxon>
    </lineage>
</organism>
<dbReference type="InterPro" id="IPR011008">
    <property type="entry name" value="Dimeric_a/b-barrel"/>
</dbReference>
<keyword evidence="9" id="KW-1185">Reference proteome</keyword>
<feature type="transmembrane region" description="Helical" evidence="6">
    <location>
        <begin position="195"/>
        <end position="213"/>
    </location>
</feature>
<dbReference type="KEGG" id="pbs:Plabr_4321"/>
<evidence type="ECO:0000313" key="9">
    <source>
        <dbReference type="Proteomes" id="UP000006860"/>
    </source>
</evidence>
<dbReference type="PANTHER" id="PTHR35174:SF3">
    <property type="entry name" value="BLL7171 PROTEIN"/>
    <property type="match status" value="1"/>
</dbReference>
<dbReference type="SUPFAM" id="SSF54909">
    <property type="entry name" value="Dimeric alpha+beta barrel"/>
    <property type="match status" value="1"/>
</dbReference>
<keyword evidence="5 6" id="KW-0472">Membrane</keyword>
<proteinExistence type="inferred from homology"/>
<evidence type="ECO:0000256" key="3">
    <source>
        <dbReference type="ARBA" id="ARBA00022692"/>
    </source>
</evidence>
<comment type="similarity">
    <text evidence="2">Belongs to the YciI family.</text>
</comment>
<evidence type="ECO:0000313" key="8">
    <source>
        <dbReference type="EMBL" id="ADY61894.1"/>
    </source>
</evidence>
<dbReference type="STRING" id="756272.Plabr_4321"/>
<sequence>MKFLTMIYAAPDAWSPEDHAVALEESIELCRELDSLHKFVDAAPLDQNAPIKVVRVRNGERIVSDGPFAETKEQLGGFFLIDVDNLDEAVEVAGRIPGTTRGTTVIRPLVPLPQLDHFPSRQPAKASKGRLIAGWMLSGLLAVFLILLSASGKFTDWEGKDEMFAKFGFSEQLMFNIGIVEVVITLLFLFPRTAFLGSILLTAYLGGATVTHVRVEDPFFMPILMGVLVWVACGLRQPGIFSLAVGRAR</sequence>
<keyword evidence="4 6" id="KW-1133">Transmembrane helix</keyword>
<dbReference type="HOGENOM" id="CLU_1115125_0_0_0"/>
<feature type="transmembrane region" description="Helical" evidence="6">
    <location>
        <begin position="219"/>
        <end position="245"/>
    </location>
</feature>
<gene>
    <name evidence="8" type="ordered locus">Plabr_4321</name>
</gene>
<comment type="subcellular location">
    <subcellularLocation>
        <location evidence="1">Membrane</location>
        <topology evidence="1">Multi-pass membrane protein</topology>
    </subcellularLocation>
</comment>
<evidence type="ECO:0000256" key="2">
    <source>
        <dbReference type="ARBA" id="ARBA00007689"/>
    </source>
</evidence>
<evidence type="ECO:0000256" key="6">
    <source>
        <dbReference type="SAM" id="Phobius"/>
    </source>
</evidence>
<dbReference type="AlphaFoldDB" id="F0SJQ6"/>
<dbReference type="GO" id="GO:0016020">
    <property type="term" value="C:membrane"/>
    <property type="evidence" value="ECO:0007669"/>
    <property type="project" value="UniProtKB-SubCell"/>
</dbReference>
<dbReference type="RefSeq" id="WP_013630599.1">
    <property type="nucleotide sequence ID" value="NC_015174.1"/>
</dbReference>
<name>F0SJQ6_RUBBR</name>
<reference evidence="9" key="1">
    <citation type="submission" date="2011-02" db="EMBL/GenBank/DDBJ databases">
        <title>The complete genome of Planctomyces brasiliensis DSM 5305.</title>
        <authorList>
            <person name="Lucas S."/>
            <person name="Copeland A."/>
            <person name="Lapidus A."/>
            <person name="Bruce D."/>
            <person name="Goodwin L."/>
            <person name="Pitluck S."/>
            <person name="Kyrpides N."/>
            <person name="Mavromatis K."/>
            <person name="Pagani I."/>
            <person name="Ivanova N."/>
            <person name="Ovchinnikova G."/>
            <person name="Lu M."/>
            <person name="Detter J.C."/>
            <person name="Han C."/>
            <person name="Land M."/>
            <person name="Hauser L."/>
            <person name="Markowitz V."/>
            <person name="Cheng J.-F."/>
            <person name="Hugenholtz P."/>
            <person name="Woyke T."/>
            <person name="Wu D."/>
            <person name="Tindall B."/>
            <person name="Pomrenke H.G."/>
            <person name="Brambilla E."/>
            <person name="Klenk H.-P."/>
            <person name="Eisen J.A."/>
        </authorList>
    </citation>
    <scope>NUCLEOTIDE SEQUENCE [LARGE SCALE GENOMIC DNA]</scope>
    <source>
        <strain evidence="9">ATCC 49424 / DSM 5305 / JCM 21570 / NBRC 103401 / IFAM 1448</strain>
    </source>
</reference>
<dbReference type="eggNOG" id="COG3795">
    <property type="taxonomic scope" value="Bacteria"/>
</dbReference>
<dbReference type="InterPro" id="IPR032808">
    <property type="entry name" value="DoxX"/>
</dbReference>
<dbReference type="EMBL" id="CP002546">
    <property type="protein sequence ID" value="ADY61894.1"/>
    <property type="molecule type" value="Genomic_DNA"/>
</dbReference>
<dbReference type="Pfam" id="PF13564">
    <property type="entry name" value="DoxX_2"/>
    <property type="match status" value="1"/>
</dbReference>
<evidence type="ECO:0000256" key="5">
    <source>
        <dbReference type="ARBA" id="ARBA00023136"/>
    </source>
</evidence>
<dbReference type="InterPro" id="IPR005545">
    <property type="entry name" value="YCII"/>
</dbReference>
<protein>
    <submittedName>
        <fullName evidence="8">YCII-related protein</fullName>
    </submittedName>
</protein>
<evidence type="ECO:0000259" key="7">
    <source>
        <dbReference type="Pfam" id="PF03795"/>
    </source>
</evidence>
<evidence type="ECO:0000256" key="1">
    <source>
        <dbReference type="ARBA" id="ARBA00004141"/>
    </source>
</evidence>
<feature type="transmembrane region" description="Helical" evidence="6">
    <location>
        <begin position="172"/>
        <end position="190"/>
    </location>
</feature>
<dbReference type="Proteomes" id="UP000006860">
    <property type="component" value="Chromosome"/>
</dbReference>
<accession>F0SJQ6</accession>
<feature type="transmembrane region" description="Helical" evidence="6">
    <location>
        <begin position="131"/>
        <end position="152"/>
    </location>
</feature>